<dbReference type="Pfam" id="PF09479">
    <property type="entry name" value="Flg_new"/>
    <property type="match status" value="3"/>
</dbReference>
<dbReference type="PANTHER" id="PTHR43308:SF5">
    <property type="entry name" value="S-LAYER PROTEIN _ PEPTIDOGLYCAN ENDO-BETA-N-ACETYLGLUCOSAMINIDASE"/>
    <property type="match status" value="1"/>
</dbReference>
<dbReference type="PANTHER" id="PTHR43308">
    <property type="entry name" value="OUTER MEMBRANE PROTEIN ALPHA-RELATED"/>
    <property type="match status" value="1"/>
</dbReference>
<organism evidence="4 5">
    <name type="scientific">Paenibacillus gyeongsangnamensis</name>
    <dbReference type="NCBI Taxonomy" id="3388067"/>
    <lineage>
        <taxon>Bacteria</taxon>
        <taxon>Bacillati</taxon>
        <taxon>Bacillota</taxon>
        <taxon>Bacilli</taxon>
        <taxon>Bacillales</taxon>
        <taxon>Paenibacillaceae</taxon>
        <taxon>Paenibacillus</taxon>
    </lineage>
</organism>
<protein>
    <submittedName>
        <fullName evidence="4">S-layer homology domain-containing protein</fullName>
    </submittedName>
</protein>
<proteinExistence type="predicted"/>
<dbReference type="Gene3D" id="2.60.220.30">
    <property type="match status" value="1"/>
</dbReference>
<evidence type="ECO:0000313" key="5">
    <source>
        <dbReference type="Proteomes" id="UP001527882"/>
    </source>
</evidence>
<comment type="subcellular location">
    <subcellularLocation>
        <location evidence="1">Cell envelope</location>
    </subcellularLocation>
</comment>
<feature type="region of interest" description="Disordered" evidence="2">
    <location>
        <begin position="504"/>
        <end position="525"/>
    </location>
</feature>
<evidence type="ECO:0000256" key="2">
    <source>
        <dbReference type="SAM" id="MobiDB-lite"/>
    </source>
</evidence>
<dbReference type="InterPro" id="IPR025883">
    <property type="entry name" value="Cadherin-like_domain"/>
</dbReference>
<dbReference type="Gene3D" id="2.60.40.4270">
    <property type="entry name" value="Listeria-Bacteroides repeat domain"/>
    <property type="match status" value="3"/>
</dbReference>
<name>A0ABT4QGN9_9BACL</name>
<feature type="domain" description="SLH" evidence="3">
    <location>
        <begin position="794"/>
        <end position="849"/>
    </location>
</feature>
<dbReference type="Pfam" id="PF12733">
    <property type="entry name" value="Cadherin-like"/>
    <property type="match status" value="2"/>
</dbReference>
<comment type="caution">
    <text evidence="4">The sequence shown here is derived from an EMBL/GenBank/DDBJ whole genome shotgun (WGS) entry which is preliminary data.</text>
</comment>
<evidence type="ECO:0000259" key="3">
    <source>
        <dbReference type="PROSITE" id="PS51272"/>
    </source>
</evidence>
<sequence length="849" mass="87743">MDRRFAQLSQGLPAYFKLRSLSKITTVVGGFSSFTGNKNGSVTFVLQPNADLSLPSISLYSGPNSIQTVKYDGNGATSGNVPINRTIYKLGSPVSVIGNTGALSKTGYTFAGWNTQANGMGTDYAPGSTFTMGTLYAKWTSYTVTYNGNGSTGGSVPVDSGSYMQGVTATVYGNTGNLVKTGYTFAGWNTKADGSGTRYAGDGTATFTLGAANVTLYAMWNPLYTVTYNGNGATSGSVPTDSSSYLQGVIATVYGNTGSLVKTGYAFAGWNTAADGSGTSYAPGASFPMGATNVTLYAQWQSANALLSNLSVDQGTLTQISIINYSVSVPYTVSSLNISLTKGDPNQTLTVTGATYSSVTGNVYAYNASNLIVGSNPIQIVVSAQNHTQNTYSLTVNRASAPTPAPTPSSNVDLSGLTLSSGSLTPAFASGTTAYTSSVANSVSSITVTASVYDSNATMTVNGAADASGQASGAINLNVGSNLITIVVTAQNGTPKTYTVTVTRAPAPSSGGGGSSSTSSSNTVTSTDGTLMLSVGKSGEVSLGDAIKILIPADASGKDLKLTIDKVADTQKLITSKDVLASPVFEILKNFSENFSKDITLTFAFDPNSLKGHQKPSVFYYDESNQVWVEVGGEVTGNTITVKVNHFTKYAVFGVGQGADSTTDTKQTISFSFSDISGNWAEATIKQAVSGGIVSGYPDGTFKPERTVTRAEVAVMLMNALKPQGDGAALTFTDKAKIGDWAQKSVAQAVYAGIINGYEDGSFRPDAEITRPEMAMMIAKALGQSSGAATATGFTDDKDIPDWAKGAVADMKKAGIIEGKGANQFAPGDKTTRAEAVTVLLKMQAQKNK</sequence>
<dbReference type="InterPro" id="IPR013378">
    <property type="entry name" value="InlB-like_B-rpt"/>
</dbReference>
<dbReference type="Pfam" id="PF00395">
    <property type="entry name" value="SLH"/>
    <property type="match status" value="3"/>
</dbReference>
<dbReference type="RefSeq" id="WP_269884551.1">
    <property type="nucleotide sequence ID" value="NZ_JAQAGZ010000021.1"/>
</dbReference>
<dbReference type="InterPro" id="IPR051465">
    <property type="entry name" value="Cell_Envelope_Struct_Comp"/>
</dbReference>
<feature type="domain" description="SLH" evidence="3">
    <location>
        <begin position="732"/>
        <end position="792"/>
    </location>
</feature>
<gene>
    <name evidence="4" type="ORF">O9H85_27170</name>
</gene>
<reference evidence="4 5" key="1">
    <citation type="submission" date="2022-12" db="EMBL/GenBank/DDBJ databases">
        <title>Draft genome sequence of Paenibacillus sp. dW9.</title>
        <authorList>
            <person name="Choi E.-W."/>
            <person name="Kim D.-U."/>
        </authorList>
    </citation>
    <scope>NUCLEOTIDE SEQUENCE [LARGE SCALE GENOMIC DNA]</scope>
    <source>
        <strain evidence="5">dW9</strain>
    </source>
</reference>
<dbReference type="InterPro" id="IPR042229">
    <property type="entry name" value="Listeria/Bacterioides_rpt_sf"/>
</dbReference>
<dbReference type="EMBL" id="JAQAGZ010000021">
    <property type="protein sequence ID" value="MCZ8516017.1"/>
    <property type="molecule type" value="Genomic_DNA"/>
</dbReference>
<keyword evidence="5" id="KW-1185">Reference proteome</keyword>
<evidence type="ECO:0000256" key="1">
    <source>
        <dbReference type="ARBA" id="ARBA00004196"/>
    </source>
</evidence>
<accession>A0ABT4QGN9</accession>
<evidence type="ECO:0000313" key="4">
    <source>
        <dbReference type="EMBL" id="MCZ8516017.1"/>
    </source>
</evidence>
<feature type="domain" description="SLH" evidence="3">
    <location>
        <begin position="668"/>
        <end position="731"/>
    </location>
</feature>
<dbReference type="InterPro" id="IPR001119">
    <property type="entry name" value="SLH_dom"/>
</dbReference>
<feature type="compositionally biased region" description="Low complexity" evidence="2">
    <location>
        <begin position="516"/>
        <end position="525"/>
    </location>
</feature>
<dbReference type="PROSITE" id="PS51272">
    <property type="entry name" value="SLH"/>
    <property type="match status" value="3"/>
</dbReference>
<dbReference type="Proteomes" id="UP001527882">
    <property type="component" value="Unassembled WGS sequence"/>
</dbReference>
<dbReference type="NCBIfam" id="TIGR02543">
    <property type="entry name" value="List_Bact_rpt"/>
    <property type="match status" value="2"/>
</dbReference>